<feature type="transmembrane region" description="Helical" evidence="1">
    <location>
        <begin position="7"/>
        <end position="25"/>
    </location>
</feature>
<proteinExistence type="predicted"/>
<evidence type="ECO:0000256" key="1">
    <source>
        <dbReference type="SAM" id="Phobius"/>
    </source>
</evidence>
<evidence type="ECO:0000313" key="2">
    <source>
        <dbReference type="EMBL" id="RKD85104.1"/>
    </source>
</evidence>
<dbReference type="Proteomes" id="UP000283387">
    <property type="component" value="Unassembled WGS sequence"/>
</dbReference>
<organism evidence="2 3">
    <name type="scientific">Mangrovibacterium diazotrophicum</name>
    <dbReference type="NCBI Taxonomy" id="1261403"/>
    <lineage>
        <taxon>Bacteria</taxon>
        <taxon>Pseudomonadati</taxon>
        <taxon>Bacteroidota</taxon>
        <taxon>Bacteroidia</taxon>
        <taxon>Marinilabiliales</taxon>
        <taxon>Prolixibacteraceae</taxon>
        <taxon>Mangrovibacterium</taxon>
    </lineage>
</organism>
<dbReference type="Pfam" id="PF20558">
    <property type="entry name" value="DUF6769"/>
    <property type="match status" value="1"/>
</dbReference>
<comment type="caution">
    <text evidence="2">The sequence shown here is derived from an EMBL/GenBank/DDBJ whole genome shotgun (WGS) entry which is preliminary data.</text>
</comment>
<dbReference type="EMBL" id="RAPN01000006">
    <property type="protein sequence ID" value="RKD85104.1"/>
    <property type="molecule type" value="Genomic_DNA"/>
</dbReference>
<sequence>MQKARHIFSFGLLAVYLIVLMHSFVPHHHHEKSFEDSCCQEVSALQSEFHVEFCAEDVCHHEEESQAPCHFVVNPVPGKTLDLKAAVLTAFVILEIYYPEEEETSYFEHRIVVPKSPERHTAGLRAPPVIA</sequence>
<dbReference type="RefSeq" id="WP_120275766.1">
    <property type="nucleotide sequence ID" value="NZ_RAPN01000006.1"/>
</dbReference>
<keyword evidence="1" id="KW-0472">Membrane</keyword>
<evidence type="ECO:0000313" key="3">
    <source>
        <dbReference type="Proteomes" id="UP000283387"/>
    </source>
</evidence>
<dbReference type="OrthoDB" id="1123143at2"/>
<reference evidence="2 3" key="1">
    <citation type="submission" date="2018-09" db="EMBL/GenBank/DDBJ databases">
        <title>Genomic Encyclopedia of Archaeal and Bacterial Type Strains, Phase II (KMG-II): from individual species to whole genera.</title>
        <authorList>
            <person name="Goeker M."/>
        </authorList>
    </citation>
    <scope>NUCLEOTIDE SEQUENCE [LARGE SCALE GENOMIC DNA]</scope>
    <source>
        <strain evidence="2 3">DSM 27148</strain>
    </source>
</reference>
<keyword evidence="1" id="KW-1133">Transmembrane helix</keyword>
<protein>
    <submittedName>
        <fullName evidence="2">Uncharacterized protein</fullName>
    </submittedName>
</protein>
<gene>
    <name evidence="2" type="ORF">BC643_4623</name>
</gene>
<dbReference type="AlphaFoldDB" id="A0A419VUI3"/>
<keyword evidence="1" id="KW-0812">Transmembrane</keyword>
<dbReference type="InterPro" id="IPR046660">
    <property type="entry name" value="DUF6769"/>
</dbReference>
<keyword evidence="3" id="KW-1185">Reference proteome</keyword>
<accession>A0A419VUI3</accession>
<name>A0A419VUI3_9BACT</name>